<evidence type="ECO:0000256" key="4">
    <source>
        <dbReference type="ARBA" id="ARBA00006171"/>
    </source>
</evidence>
<dbReference type="NCBIfam" id="TIGR01449">
    <property type="entry name" value="PGP_bact"/>
    <property type="match status" value="1"/>
</dbReference>
<dbReference type="SFLD" id="SFLDS00003">
    <property type="entry name" value="Haloacid_Dehalogenase"/>
    <property type="match status" value="1"/>
</dbReference>
<evidence type="ECO:0000256" key="2">
    <source>
        <dbReference type="ARBA" id="ARBA00001946"/>
    </source>
</evidence>
<dbReference type="Gene3D" id="3.40.50.1000">
    <property type="entry name" value="HAD superfamily/HAD-like"/>
    <property type="match status" value="1"/>
</dbReference>
<organism evidence="11 12">
    <name type="scientific">Palleronia pelagia</name>
    <dbReference type="NCBI Taxonomy" id="387096"/>
    <lineage>
        <taxon>Bacteria</taxon>
        <taxon>Pseudomonadati</taxon>
        <taxon>Pseudomonadota</taxon>
        <taxon>Alphaproteobacteria</taxon>
        <taxon>Rhodobacterales</taxon>
        <taxon>Roseobacteraceae</taxon>
        <taxon>Palleronia</taxon>
    </lineage>
</organism>
<comment type="cofactor">
    <cofactor evidence="2 10">
        <name>Mg(2+)</name>
        <dbReference type="ChEBI" id="CHEBI:18420"/>
    </cofactor>
</comment>
<dbReference type="RefSeq" id="WP_330220629.1">
    <property type="nucleotide sequence ID" value="NZ_FOCM01000002.1"/>
</dbReference>
<dbReference type="PANTHER" id="PTHR43434">
    <property type="entry name" value="PHOSPHOGLYCOLATE PHOSPHATASE"/>
    <property type="match status" value="1"/>
</dbReference>
<evidence type="ECO:0000256" key="7">
    <source>
        <dbReference type="ARBA" id="ARBA00022801"/>
    </source>
</evidence>
<dbReference type="NCBIfam" id="TIGR01549">
    <property type="entry name" value="HAD-SF-IA-v1"/>
    <property type="match status" value="1"/>
</dbReference>
<dbReference type="GO" id="GO:0005975">
    <property type="term" value="P:carbohydrate metabolic process"/>
    <property type="evidence" value="ECO:0007669"/>
    <property type="project" value="InterPro"/>
</dbReference>
<dbReference type="InterPro" id="IPR023198">
    <property type="entry name" value="PGP-like_dom2"/>
</dbReference>
<keyword evidence="6 10" id="KW-0479">Metal-binding</keyword>
<proteinExistence type="inferred from homology"/>
<comment type="catalytic activity">
    <reaction evidence="1 10">
        <text>2-phosphoglycolate + H2O = glycolate + phosphate</text>
        <dbReference type="Rhea" id="RHEA:14369"/>
        <dbReference type="ChEBI" id="CHEBI:15377"/>
        <dbReference type="ChEBI" id="CHEBI:29805"/>
        <dbReference type="ChEBI" id="CHEBI:43474"/>
        <dbReference type="ChEBI" id="CHEBI:58033"/>
        <dbReference type="EC" id="3.1.3.18"/>
    </reaction>
</comment>
<dbReference type="InterPro" id="IPR050155">
    <property type="entry name" value="HAD-like_hydrolase_sf"/>
</dbReference>
<protein>
    <recommendedName>
        <fullName evidence="5 10">Phosphoglycolate phosphatase</fullName>
        <shortName evidence="10">PGP</shortName>
        <shortName evidence="10">PGPase</shortName>
        <ecNumber evidence="5 10">3.1.3.18</ecNumber>
    </recommendedName>
</protein>
<feature type="binding site" evidence="10">
    <location>
        <position position="9"/>
    </location>
    <ligand>
        <name>Mg(2+)</name>
        <dbReference type="ChEBI" id="CHEBI:18420"/>
    </ligand>
</feature>
<dbReference type="InterPro" id="IPR006439">
    <property type="entry name" value="HAD-SF_hydro_IA"/>
</dbReference>
<comment type="pathway">
    <text evidence="3 10">Organic acid metabolism; glycolate biosynthesis; glycolate from 2-phosphoglycolate: step 1/1.</text>
</comment>
<dbReference type="InterPro" id="IPR037512">
    <property type="entry name" value="PGPase_prok"/>
</dbReference>
<dbReference type="AlphaFoldDB" id="A0A1H8D3U4"/>
<evidence type="ECO:0000256" key="1">
    <source>
        <dbReference type="ARBA" id="ARBA00000830"/>
    </source>
</evidence>
<keyword evidence="8 10" id="KW-0460">Magnesium</keyword>
<feature type="binding site" evidence="10">
    <location>
        <position position="163"/>
    </location>
    <ligand>
        <name>Mg(2+)</name>
        <dbReference type="ChEBI" id="CHEBI:18420"/>
    </ligand>
</feature>
<gene>
    <name evidence="11" type="ORF">SAMN04488011_102195</name>
</gene>
<keyword evidence="12" id="KW-1185">Reference proteome</keyword>
<dbReference type="PANTHER" id="PTHR43434:SF1">
    <property type="entry name" value="PHOSPHOGLYCOLATE PHOSPHATASE"/>
    <property type="match status" value="1"/>
</dbReference>
<dbReference type="PRINTS" id="PR00413">
    <property type="entry name" value="HADHALOGNASE"/>
</dbReference>
<comment type="similarity">
    <text evidence="4 10">Belongs to the HAD-like hydrolase superfamily. CbbY/CbbZ/Gph/YieH family.</text>
</comment>
<comment type="function">
    <text evidence="10">Specifically catalyzes the dephosphorylation of 2-phosphoglycolate. Is involved in the dissimilation of the intracellular 2-phosphoglycolate formed during the DNA repair of 3'-phosphoglycolate ends, a major class of DNA lesions induced by oxidative stress.</text>
</comment>
<evidence type="ECO:0000256" key="10">
    <source>
        <dbReference type="HAMAP-Rule" id="MF_00495"/>
    </source>
</evidence>
<feature type="binding site" evidence="10">
    <location>
        <position position="7"/>
    </location>
    <ligand>
        <name>Mg(2+)</name>
        <dbReference type="ChEBI" id="CHEBI:18420"/>
    </ligand>
</feature>
<dbReference type="GO" id="GO:0046872">
    <property type="term" value="F:metal ion binding"/>
    <property type="evidence" value="ECO:0007669"/>
    <property type="project" value="UniProtKB-KW"/>
</dbReference>
<dbReference type="GO" id="GO:0008967">
    <property type="term" value="F:phosphoglycolate phosphatase activity"/>
    <property type="evidence" value="ECO:0007669"/>
    <property type="project" value="UniProtKB-UniRule"/>
</dbReference>
<dbReference type="GO" id="GO:0006281">
    <property type="term" value="P:DNA repair"/>
    <property type="evidence" value="ECO:0007669"/>
    <property type="project" value="TreeGrafter"/>
</dbReference>
<evidence type="ECO:0000313" key="12">
    <source>
        <dbReference type="Proteomes" id="UP000199372"/>
    </source>
</evidence>
<dbReference type="EMBL" id="FOCM01000002">
    <property type="protein sequence ID" value="SEN01970.1"/>
    <property type="molecule type" value="Genomic_DNA"/>
</dbReference>
<evidence type="ECO:0000313" key="11">
    <source>
        <dbReference type="EMBL" id="SEN01970.1"/>
    </source>
</evidence>
<evidence type="ECO:0000256" key="8">
    <source>
        <dbReference type="ARBA" id="ARBA00022842"/>
    </source>
</evidence>
<accession>A0A1H8D3U4</accession>
<dbReference type="Proteomes" id="UP000199372">
    <property type="component" value="Unassembled WGS sequence"/>
</dbReference>
<dbReference type="UniPathway" id="UPA00865">
    <property type="reaction ID" value="UER00834"/>
</dbReference>
<evidence type="ECO:0000256" key="3">
    <source>
        <dbReference type="ARBA" id="ARBA00004818"/>
    </source>
</evidence>
<dbReference type="HAMAP" id="MF_00495">
    <property type="entry name" value="GPH_hydrolase_bact"/>
    <property type="match status" value="1"/>
</dbReference>
<evidence type="ECO:0000256" key="9">
    <source>
        <dbReference type="ARBA" id="ARBA00023277"/>
    </source>
</evidence>
<dbReference type="GO" id="GO:0046295">
    <property type="term" value="P:glycolate biosynthetic process"/>
    <property type="evidence" value="ECO:0007669"/>
    <property type="project" value="UniProtKB-UniRule"/>
</dbReference>
<reference evidence="12" key="1">
    <citation type="submission" date="2016-10" db="EMBL/GenBank/DDBJ databases">
        <authorList>
            <person name="Varghese N."/>
            <person name="Submissions S."/>
        </authorList>
    </citation>
    <scope>NUCLEOTIDE SEQUENCE [LARGE SCALE GENOMIC DNA]</scope>
    <source>
        <strain evidence="12">DSM 26893</strain>
    </source>
</reference>
<evidence type="ECO:0000256" key="5">
    <source>
        <dbReference type="ARBA" id="ARBA00013078"/>
    </source>
</evidence>
<dbReference type="SUPFAM" id="SSF56784">
    <property type="entry name" value="HAD-like"/>
    <property type="match status" value="1"/>
</dbReference>
<dbReference type="EC" id="3.1.3.18" evidence="5 10"/>
<keyword evidence="9 10" id="KW-0119">Carbohydrate metabolism</keyword>
<dbReference type="GO" id="GO:0005829">
    <property type="term" value="C:cytosol"/>
    <property type="evidence" value="ECO:0007669"/>
    <property type="project" value="TreeGrafter"/>
</dbReference>
<dbReference type="InterPro" id="IPR036412">
    <property type="entry name" value="HAD-like_sf"/>
</dbReference>
<dbReference type="SFLD" id="SFLDG01129">
    <property type="entry name" value="C1.5:_HAD__Beta-PGM__Phosphata"/>
    <property type="match status" value="1"/>
</dbReference>
<dbReference type="InterPro" id="IPR023214">
    <property type="entry name" value="HAD_sf"/>
</dbReference>
<evidence type="ECO:0000256" key="6">
    <source>
        <dbReference type="ARBA" id="ARBA00022723"/>
    </source>
</evidence>
<dbReference type="Pfam" id="PF00702">
    <property type="entry name" value="Hydrolase"/>
    <property type="match status" value="1"/>
</dbReference>
<name>A0A1H8D3U4_9RHOB</name>
<keyword evidence="7 10" id="KW-0378">Hydrolase</keyword>
<sequence length="216" mass="23059">MAAIIFDLDGTLLDSAPDIHAALNAALAPYERSVSLEQARGFIGRGAPVLVSRARAALDLDDSLQDPILADFLDRYETAVALTQPYPGALEALDTVAARGHTMAICTNKPIGPARFVAAHFGLDTRMRAMFGGDSLATRKPDPEMLHATMATLGAETCLYVGDSETDCETARAADVPFVLFTEGYRHTPPEALPHAAAFGDWAQFPDLAERVLMSG</sequence>
<feature type="active site" description="Nucleophile" evidence="10">
    <location>
        <position position="7"/>
    </location>
</feature>
<dbReference type="Gene3D" id="1.10.150.240">
    <property type="entry name" value="Putative phosphatase, domain 2"/>
    <property type="match status" value="1"/>
</dbReference>